<keyword evidence="1" id="KW-0732">Signal</keyword>
<gene>
    <name evidence="2" type="ORF">EV385_1124</name>
</gene>
<feature type="signal peptide" evidence="1">
    <location>
        <begin position="1"/>
        <end position="20"/>
    </location>
</feature>
<dbReference type="AlphaFoldDB" id="A0A4Q7ZG75"/>
<dbReference type="EMBL" id="SHKY01000001">
    <property type="protein sequence ID" value="RZU49374.1"/>
    <property type="molecule type" value="Genomic_DNA"/>
</dbReference>
<proteinExistence type="predicted"/>
<sequence>MKRPYGTLLALLVLIGPAVAGGAAAAAPGESRPGDVAVLVIDDFGLGKDPQAEPGDRDENCTVGTNDVGSNGAGDDLPVSTYGHGELVYRVLADELTAVLGQPPVGSTTMPRPVPGPPIETTTEWKFPIGGAHHAARLVAVHTDRYRTDDLLDGIRDRITALRRDGFQRFVLNLSFVVIPCDVVGWLNDADLDALLRTYDAMIQKDPALKAGLLGYLDAAGKLDPGLVRSGGFTATLLRDDGLGPMRPYLAGAFYQTIDIQEFSVEQRPLSTIYDDPGWRGFRKQFVEPGASGATLKVIPVGAAGNGVKYPDPKADPDTAHDPANLIRRGLPFPFAPALWDFVVSASADGDKDVTARLNSGEVKLDGTGPGLVPGSFGTSFAAPRLSTLEAKYLAETGTVACGGTPPLGYVDLSGSPVLNLAVDSPWKNRERADWPSICATFPT</sequence>
<evidence type="ECO:0000313" key="2">
    <source>
        <dbReference type="EMBL" id="RZU49374.1"/>
    </source>
</evidence>
<dbReference type="Proteomes" id="UP000292564">
    <property type="component" value="Unassembled WGS sequence"/>
</dbReference>
<evidence type="ECO:0000313" key="3">
    <source>
        <dbReference type="Proteomes" id="UP000292564"/>
    </source>
</evidence>
<dbReference type="RefSeq" id="WP_130508464.1">
    <property type="nucleotide sequence ID" value="NZ_SHKY01000001.1"/>
</dbReference>
<organism evidence="2 3">
    <name type="scientific">Krasilnikovia cinnamomea</name>
    <dbReference type="NCBI Taxonomy" id="349313"/>
    <lineage>
        <taxon>Bacteria</taxon>
        <taxon>Bacillati</taxon>
        <taxon>Actinomycetota</taxon>
        <taxon>Actinomycetes</taxon>
        <taxon>Micromonosporales</taxon>
        <taxon>Micromonosporaceae</taxon>
        <taxon>Krasilnikovia</taxon>
    </lineage>
</organism>
<reference evidence="2 3" key="1">
    <citation type="submission" date="2019-02" db="EMBL/GenBank/DDBJ databases">
        <title>Sequencing the genomes of 1000 actinobacteria strains.</title>
        <authorList>
            <person name="Klenk H.-P."/>
        </authorList>
    </citation>
    <scope>NUCLEOTIDE SEQUENCE [LARGE SCALE GENOMIC DNA]</scope>
    <source>
        <strain evidence="2 3">DSM 45162</strain>
    </source>
</reference>
<keyword evidence="3" id="KW-1185">Reference proteome</keyword>
<accession>A0A4Q7ZG75</accession>
<dbReference type="OrthoDB" id="9850293at2"/>
<feature type="chain" id="PRO_5039302327" evidence="1">
    <location>
        <begin position="21"/>
        <end position="444"/>
    </location>
</feature>
<evidence type="ECO:0000256" key="1">
    <source>
        <dbReference type="SAM" id="SignalP"/>
    </source>
</evidence>
<protein>
    <submittedName>
        <fullName evidence="2">Uncharacterized protein</fullName>
    </submittedName>
</protein>
<name>A0A4Q7ZG75_9ACTN</name>
<comment type="caution">
    <text evidence="2">The sequence shown here is derived from an EMBL/GenBank/DDBJ whole genome shotgun (WGS) entry which is preliminary data.</text>
</comment>